<keyword evidence="5" id="KW-1185">Reference proteome</keyword>
<comment type="similarity">
    <text evidence="1">Belongs to the tachykinin family.</text>
</comment>
<proteinExistence type="inferred from homology"/>
<accession>A0A3Q3XID7</accession>
<dbReference type="Ensembl" id="ENSMMOT00000029445.1">
    <property type="protein sequence ID" value="ENSMMOP00000028956.1"/>
    <property type="gene ID" value="ENSMMOG00000021847.1"/>
</dbReference>
<dbReference type="Proteomes" id="UP000261620">
    <property type="component" value="Unplaced"/>
</dbReference>
<evidence type="ECO:0000313" key="5">
    <source>
        <dbReference type="Proteomes" id="UP000261620"/>
    </source>
</evidence>
<keyword evidence="2" id="KW-0027">Amidation</keyword>
<dbReference type="InterPro" id="IPR013055">
    <property type="entry name" value="Tachy_Neuro_lke_CS"/>
</dbReference>
<evidence type="ECO:0000256" key="3">
    <source>
        <dbReference type="SAM" id="SignalP"/>
    </source>
</evidence>
<evidence type="ECO:0008006" key="6">
    <source>
        <dbReference type="Google" id="ProtNLM"/>
    </source>
</evidence>
<feature type="chain" id="PRO_5044598815" description="Neuromedin-K" evidence="3">
    <location>
        <begin position="29"/>
        <end position="95"/>
    </location>
</feature>
<organism evidence="4 5">
    <name type="scientific">Mola mola</name>
    <name type="common">Ocean sunfish</name>
    <name type="synonym">Tetraodon mola</name>
    <dbReference type="NCBI Taxonomy" id="94237"/>
    <lineage>
        <taxon>Eukaryota</taxon>
        <taxon>Metazoa</taxon>
        <taxon>Chordata</taxon>
        <taxon>Craniata</taxon>
        <taxon>Vertebrata</taxon>
        <taxon>Euteleostomi</taxon>
        <taxon>Actinopterygii</taxon>
        <taxon>Neopterygii</taxon>
        <taxon>Teleostei</taxon>
        <taxon>Neoteleostei</taxon>
        <taxon>Acanthomorphata</taxon>
        <taxon>Eupercaria</taxon>
        <taxon>Tetraodontiformes</taxon>
        <taxon>Molidae</taxon>
        <taxon>Mola</taxon>
    </lineage>
</organism>
<dbReference type="PROSITE" id="PS00267">
    <property type="entry name" value="TACHYKININ"/>
    <property type="match status" value="1"/>
</dbReference>
<keyword evidence="3" id="KW-0732">Signal</keyword>
<evidence type="ECO:0000256" key="1">
    <source>
        <dbReference type="ARBA" id="ARBA00007518"/>
    </source>
</evidence>
<name>A0A3Q3XID7_MOLML</name>
<evidence type="ECO:0000256" key="2">
    <source>
        <dbReference type="ARBA" id="ARBA00022815"/>
    </source>
</evidence>
<dbReference type="AlphaFoldDB" id="A0A3Q3XID7"/>
<evidence type="ECO:0000313" key="4">
    <source>
        <dbReference type="Ensembl" id="ENSMMOP00000028955.1"/>
    </source>
</evidence>
<dbReference type="STRING" id="94237.ENSMMOP00000028955"/>
<sequence length="95" mass="10409">MERTSIRCILPSLVTLVILVFFPAGSWCKVDTYSAPTQVKSEGCACSDTVRKLKRFDDIDYDSFVGLMGKRSAPQPNSELSHRTGLLADAGARVL</sequence>
<dbReference type="Ensembl" id="ENSMMOT00000029444.1">
    <property type="protein sequence ID" value="ENSMMOP00000028955.1"/>
    <property type="gene ID" value="ENSMMOG00000021846.1"/>
</dbReference>
<protein>
    <recommendedName>
        <fullName evidence="6">Neuromedin-K</fullName>
    </recommendedName>
</protein>
<reference evidence="4" key="1">
    <citation type="submission" date="2025-05" db="UniProtKB">
        <authorList>
            <consortium name="Ensembl"/>
        </authorList>
    </citation>
    <scope>IDENTIFICATION</scope>
</reference>
<feature type="signal peptide" evidence="3">
    <location>
        <begin position="1"/>
        <end position="28"/>
    </location>
</feature>